<sequence length="125" mass="13953">MKIDNRKVNGRIMLDREDRLDTLYWIIYINGTAASWLGGIDAEGEQVTIPSHIAGSAIKASLQAYIPVFFMMAAHYSNGHRVLISPSYNISADTTKLVIDISEIMEGYYLEIALPTGNITVKQFK</sequence>
<proteinExistence type="predicted"/>
<reference evidence="1" key="1">
    <citation type="journal article" date="2021" name="Proc. Natl. Acad. Sci. U.S.A.">
        <title>A Catalog of Tens of Thousands of Viruses from Human Metagenomes Reveals Hidden Associations with Chronic Diseases.</title>
        <authorList>
            <person name="Tisza M.J."/>
            <person name="Buck C.B."/>
        </authorList>
    </citation>
    <scope>NUCLEOTIDE SEQUENCE</scope>
    <source>
        <strain evidence="1">CtCUc43</strain>
    </source>
</reference>
<protein>
    <submittedName>
        <fullName evidence="1">Uncharacterized protein</fullName>
    </submittedName>
</protein>
<organism evidence="1">
    <name type="scientific">Siphoviridae sp. ctCUc43</name>
    <dbReference type="NCBI Taxonomy" id="2825379"/>
    <lineage>
        <taxon>Viruses</taxon>
        <taxon>Duplodnaviria</taxon>
        <taxon>Heunggongvirae</taxon>
        <taxon>Uroviricota</taxon>
        <taxon>Caudoviricetes</taxon>
    </lineage>
</organism>
<name>A0A8S5QK49_9CAUD</name>
<accession>A0A8S5QK49</accession>
<evidence type="ECO:0000313" key="1">
    <source>
        <dbReference type="EMBL" id="DAE19165.1"/>
    </source>
</evidence>
<dbReference type="EMBL" id="BK015668">
    <property type="protein sequence ID" value="DAE19165.1"/>
    <property type="molecule type" value="Genomic_DNA"/>
</dbReference>